<dbReference type="InterPro" id="IPR003597">
    <property type="entry name" value="Ig_C1-set"/>
</dbReference>
<protein>
    <submittedName>
        <fullName evidence="3">(spotted green pufferfish) hypothetical protein</fullName>
    </submittedName>
</protein>
<dbReference type="PROSITE" id="PS50835">
    <property type="entry name" value="IG_LIKE"/>
    <property type="match status" value="2"/>
</dbReference>
<feature type="domain" description="Ig-like" evidence="2">
    <location>
        <begin position="1"/>
        <end position="86"/>
    </location>
</feature>
<comment type="caution">
    <text evidence="3">The sequence shown here is derived from an EMBL/GenBank/DDBJ whole genome shotgun (WGS) entry which is preliminary data.</text>
</comment>
<dbReference type="InterPro" id="IPR013783">
    <property type="entry name" value="Ig-like_fold"/>
</dbReference>
<dbReference type="Pfam" id="PF07654">
    <property type="entry name" value="C1-set"/>
    <property type="match status" value="2"/>
</dbReference>
<evidence type="ECO:0000259" key="2">
    <source>
        <dbReference type="PROSITE" id="PS50835"/>
    </source>
</evidence>
<dbReference type="SMART" id="SM00407">
    <property type="entry name" value="IGc1"/>
    <property type="match status" value="2"/>
</dbReference>
<dbReference type="InterPro" id="IPR007110">
    <property type="entry name" value="Ig-like_dom"/>
</dbReference>
<evidence type="ECO:0000313" key="3">
    <source>
        <dbReference type="EMBL" id="CAF93883.1"/>
    </source>
</evidence>
<dbReference type="PANTHER" id="PTHR23411">
    <property type="entry name" value="TAPASIN"/>
    <property type="match status" value="1"/>
</dbReference>
<dbReference type="CDD" id="cd16093">
    <property type="entry name" value="IgC1_CH2_Mu"/>
    <property type="match status" value="1"/>
</dbReference>
<reference evidence="3" key="1">
    <citation type="journal article" date="2004" name="Nature">
        <title>Genome duplication in the teleost fish Tetraodon nigroviridis reveals the early vertebrate proto-karyotype.</title>
        <authorList>
            <person name="Jaillon O."/>
            <person name="Aury J.-M."/>
            <person name="Brunet F."/>
            <person name="Petit J.-L."/>
            <person name="Stange-Thomann N."/>
            <person name="Mauceli E."/>
            <person name="Bouneau L."/>
            <person name="Fischer C."/>
            <person name="Ozouf-Costaz C."/>
            <person name="Bernot A."/>
            <person name="Nicaud S."/>
            <person name="Jaffe D."/>
            <person name="Fisher S."/>
            <person name="Lutfalla G."/>
            <person name="Dossat C."/>
            <person name="Segurens B."/>
            <person name="Dasilva C."/>
            <person name="Salanoubat M."/>
            <person name="Levy M."/>
            <person name="Boudet N."/>
            <person name="Castellano S."/>
            <person name="Anthouard V."/>
            <person name="Jubin C."/>
            <person name="Castelli V."/>
            <person name="Katinka M."/>
            <person name="Vacherie B."/>
            <person name="Biemont C."/>
            <person name="Skalli Z."/>
            <person name="Cattolico L."/>
            <person name="Poulain J."/>
            <person name="De Berardinis V."/>
            <person name="Cruaud C."/>
            <person name="Duprat S."/>
            <person name="Brottier P."/>
            <person name="Coutanceau J.-P."/>
            <person name="Gouzy J."/>
            <person name="Parra G."/>
            <person name="Lardier G."/>
            <person name="Chapple C."/>
            <person name="McKernan K.J."/>
            <person name="McEwan P."/>
            <person name="Bosak S."/>
            <person name="Kellis M."/>
            <person name="Volff J.-N."/>
            <person name="Guigo R."/>
            <person name="Zody M.C."/>
            <person name="Mesirov J."/>
            <person name="Lindblad-Toh K."/>
            <person name="Birren B."/>
            <person name="Nusbaum C."/>
            <person name="Kahn D."/>
            <person name="Robinson-Rechavi M."/>
            <person name="Laudet V."/>
            <person name="Schachter V."/>
            <person name="Quetier F."/>
            <person name="Saurin W."/>
            <person name="Scarpelli C."/>
            <person name="Wincker P."/>
            <person name="Lander E.S."/>
            <person name="Weissenbach J."/>
            <person name="Roest Crollius H."/>
        </authorList>
    </citation>
    <scope>NUCLEOTIDE SEQUENCE [LARGE SCALE GENOMIC DNA]</scope>
</reference>
<dbReference type="InterPro" id="IPR050380">
    <property type="entry name" value="Immune_Resp_Modulators"/>
</dbReference>
<accession>Q4SZP9</accession>
<dbReference type="InterPro" id="IPR036179">
    <property type="entry name" value="Ig-like_dom_sf"/>
</dbReference>
<dbReference type="OrthoDB" id="8694217at2759"/>
<dbReference type="AlphaFoldDB" id="Q4SZP9"/>
<organism evidence="3">
    <name type="scientific">Tetraodon nigroviridis</name>
    <name type="common">Spotted green pufferfish</name>
    <name type="synonym">Chelonodon nigroviridis</name>
    <dbReference type="NCBI Taxonomy" id="99883"/>
    <lineage>
        <taxon>Eukaryota</taxon>
        <taxon>Metazoa</taxon>
        <taxon>Chordata</taxon>
        <taxon>Craniata</taxon>
        <taxon>Vertebrata</taxon>
        <taxon>Euteleostomi</taxon>
        <taxon>Actinopterygii</taxon>
        <taxon>Neopterygii</taxon>
        <taxon>Teleostei</taxon>
        <taxon>Neoteleostei</taxon>
        <taxon>Acanthomorphata</taxon>
        <taxon>Eupercaria</taxon>
        <taxon>Tetraodontiformes</taxon>
        <taxon>Tetradontoidea</taxon>
        <taxon>Tetraodontidae</taxon>
        <taxon>Tetraodon</taxon>
    </lineage>
</organism>
<feature type="non-terminal residue" evidence="3">
    <location>
        <position position="1"/>
    </location>
</feature>
<evidence type="ECO:0000256" key="1">
    <source>
        <dbReference type="ARBA" id="ARBA00023319"/>
    </source>
</evidence>
<dbReference type="SUPFAM" id="SSF48726">
    <property type="entry name" value="Immunoglobulin"/>
    <property type="match status" value="2"/>
</dbReference>
<proteinExistence type="predicted"/>
<dbReference type="KEGG" id="tng:GSTEN00009738G001"/>
<keyword evidence="1" id="KW-0393">Immunoglobulin domain</keyword>
<name>Q4SZP9_TETNG</name>
<reference evidence="3" key="2">
    <citation type="submission" date="2004-02" db="EMBL/GenBank/DDBJ databases">
        <authorList>
            <consortium name="Genoscope"/>
            <consortium name="Whitehead Institute Centre for Genome Research"/>
        </authorList>
    </citation>
    <scope>NUCLEOTIDE SEQUENCE</scope>
</reference>
<dbReference type="EMBL" id="CAAE01011552">
    <property type="protein sequence ID" value="CAF93883.1"/>
    <property type="molecule type" value="Genomic_DNA"/>
</dbReference>
<gene>
    <name evidence="3" type="ORF">GSTENG00009738001</name>
</gene>
<dbReference type="Gene3D" id="2.60.40.10">
    <property type="entry name" value="Immunoglobulins"/>
    <property type="match status" value="2"/>
</dbReference>
<feature type="domain" description="Ig-like" evidence="2">
    <location>
        <begin position="95"/>
        <end position="196"/>
    </location>
</feature>
<sequence length="202" mass="22016">MECGSVTRNMVTLGCLATDFTPSSLTYSWSKSGAALTDFIQYPPTMTGNYYTGISQISVNRNDWDNGDDFKCVAAHSTGNVEATLTKPIVDCQLPTVSLSVSSADEQETVFACLAKDFSPKNYEVKWFRNGKEVTSKISNTPVKEESKTPNGTLYSAASFLTVSSSDWTEENTNFTCQFKCGSESKGPIHVSSSVTYQVPVQ</sequence>